<dbReference type="EMBL" id="FXAF01000002">
    <property type="protein sequence ID" value="SMF06149.1"/>
    <property type="molecule type" value="Genomic_DNA"/>
</dbReference>
<keyword evidence="1" id="KW-1133">Transmembrane helix</keyword>
<keyword evidence="3" id="KW-1185">Reference proteome</keyword>
<keyword evidence="1" id="KW-0812">Transmembrane</keyword>
<gene>
    <name evidence="2" type="ORF">SAMN02982989_4821</name>
</gene>
<organism evidence="2 3">
    <name type="scientific">Xaviernesmea oryzae</name>
    <dbReference type="NCBI Taxonomy" id="464029"/>
    <lineage>
        <taxon>Bacteria</taxon>
        <taxon>Pseudomonadati</taxon>
        <taxon>Pseudomonadota</taxon>
        <taxon>Alphaproteobacteria</taxon>
        <taxon>Hyphomicrobiales</taxon>
        <taxon>Rhizobiaceae</taxon>
        <taxon>Rhizobium/Agrobacterium group</taxon>
        <taxon>Xaviernesmea</taxon>
    </lineage>
</organism>
<feature type="transmembrane region" description="Helical" evidence="1">
    <location>
        <begin position="49"/>
        <end position="71"/>
    </location>
</feature>
<protein>
    <recommendedName>
        <fullName evidence="4">Amino acid transporter</fullName>
    </recommendedName>
</protein>
<evidence type="ECO:0000313" key="2">
    <source>
        <dbReference type="EMBL" id="SMF06149.1"/>
    </source>
</evidence>
<accession>A0A1X7D0W1</accession>
<keyword evidence="1" id="KW-0472">Membrane</keyword>
<evidence type="ECO:0000313" key="3">
    <source>
        <dbReference type="Proteomes" id="UP000192903"/>
    </source>
</evidence>
<name>A0A1X7D0W1_9HYPH</name>
<feature type="transmembrane region" description="Helical" evidence="1">
    <location>
        <begin position="22"/>
        <end position="43"/>
    </location>
</feature>
<evidence type="ECO:0000256" key="1">
    <source>
        <dbReference type="SAM" id="Phobius"/>
    </source>
</evidence>
<dbReference type="STRING" id="464029.SAMN02982989_4821"/>
<dbReference type="AlphaFoldDB" id="A0A1X7D0W1"/>
<dbReference type="Proteomes" id="UP000192903">
    <property type="component" value="Unassembled WGS sequence"/>
</dbReference>
<evidence type="ECO:0008006" key="4">
    <source>
        <dbReference type="Google" id="ProtNLM"/>
    </source>
</evidence>
<sequence length="79" mass="8459">MSDLNPAEIEQTKLLANAFDRASTACITVGIVTPVAAMLYGIGGAGIQFGFAVLGYLTGWLMIAVFLHYLARLTLRRLA</sequence>
<reference evidence="3" key="1">
    <citation type="submission" date="2017-04" db="EMBL/GenBank/DDBJ databases">
        <authorList>
            <person name="Varghese N."/>
            <person name="Submissions S."/>
        </authorList>
    </citation>
    <scope>NUCLEOTIDE SEQUENCE [LARGE SCALE GENOMIC DNA]</scope>
    <source>
        <strain evidence="3">B4P</strain>
    </source>
</reference>
<dbReference type="OrthoDB" id="7273400at2"/>
<dbReference type="RefSeq" id="WP_085420228.1">
    <property type="nucleotide sequence ID" value="NZ_FXAF01000002.1"/>
</dbReference>
<proteinExistence type="predicted"/>